<dbReference type="Pfam" id="PF05910">
    <property type="entry name" value="DUF868"/>
    <property type="match status" value="1"/>
</dbReference>
<dbReference type="PANTHER" id="PTHR31972:SF16">
    <property type="entry name" value="FAMILY PROTEIN, PUTATIVE (DUF868)-RELATED"/>
    <property type="match status" value="1"/>
</dbReference>
<accession>A0A5J4ZLV9</accession>
<protein>
    <recommendedName>
        <fullName evidence="3">DUF868 domain-containing protein</fullName>
    </recommendedName>
</protein>
<evidence type="ECO:0000313" key="1">
    <source>
        <dbReference type="EMBL" id="KAA8518618.1"/>
    </source>
</evidence>
<organism evidence="1 2">
    <name type="scientific">Nyssa sinensis</name>
    <dbReference type="NCBI Taxonomy" id="561372"/>
    <lineage>
        <taxon>Eukaryota</taxon>
        <taxon>Viridiplantae</taxon>
        <taxon>Streptophyta</taxon>
        <taxon>Embryophyta</taxon>
        <taxon>Tracheophyta</taxon>
        <taxon>Spermatophyta</taxon>
        <taxon>Magnoliopsida</taxon>
        <taxon>eudicotyledons</taxon>
        <taxon>Gunneridae</taxon>
        <taxon>Pentapetalae</taxon>
        <taxon>asterids</taxon>
        <taxon>Cornales</taxon>
        <taxon>Nyssaceae</taxon>
        <taxon>Nyssa</taxon>
    </lineage>
</organism>
<evidence type="ECO:0000313" key="2">
    <source>
        <dbReference type="Proteomes" id="UP000325577"/>
    </source>
</evidence>
<name>A0A5J4ZLV9_9ASTE</name>
<dbReference type="OrthoDB" id="678233at2759"/>
<dbReference type="EMBL" id="CM018050">
    <property type="protein sequence ID" value="KAA8518618.1"/>
    <property type="molecule type" value="Genomic_DNA"/>
</dbReference>
<reference evidence="1 2" key="1">
    <citation type="submission" date="2019-09" db="EMBL/GenBank/DDBJ databases">
        <title>A chromosome-level genome assembly of the Chinese tupelo Nyssa sinensis.</title>
        <authorList>
            <person name="Yang X."/>
            <person name="Kang M."/>
            <person name="Yang Y."/>
            <person name="Xiong H."/>
            <person name="Wang M."/>
            <person name="Zhang Z."/>
            <person name="Wang Z."/>
            <person name="Wu H."/>
            <person name="Ma T."/>
            <person name="Liu J."/>
            <person name="Xi Z."/>
        </authorList>
    </citation>
    <scope>NUCLEOTIDE SEQUENCE [LARGE SCALE GENOMIC DNA]</scope>
    <source>
        <strain evidence="1">J267</strain>
        <tissue evidence="1">Leaf</tissue>
    </source>
</reference>
<keyword evidence="2" id="KW-1185">Reference proteome</keyword>
<dbReference type="AlphaFoldDB" id="A0A5J4ZLV9"/>
<proteinExistence type="predicted"/>
<evidence type="ECO:0008006" key="3">
    <source>
        <dbReference type="Google" id="ProtNLM"/>
    </source>
</evidence>
<sequence>MRNIATCYSEHAIKVSDFNCSGPSNQAYLSPNLIPSIQNAVTCIYKAKLSTKKQLLITVTWCNLLGQGFTIGIGDHPSSSFKLNTNSRHSRKLKGTKTFESCNSRIEVFWDLSTARYDVGPEPVNGFYLLVLVDSELSLLLGDMDKELNEKMFRTDISDEKFLLVSRSEHFSGNTLYSTKAQFCDSGTCHDILIKFSGEDRRSKNSVLCVSIDKKNVIQVKRLQWNFRGNQTLFVDGVLVDMMWDVHDWFFNPTSGCAVFMFRTRSGLDSRLWLEEKNLEEKEQERFGFSLLICAYYELQENMGDKNGKHKPITSEENVKADDSRRLSRTLKGNIMQE</sequence>
<gene>
    <name evidence="1" type="ORF">F0562_016092</name>
</gene>
<dbReference type="Proteomes" id="UP000325577">
    <property type="component" value="Linkage Group LG7"/>
</dbReference>
<dbReference type="PANTHER" id="PTHR31972">
    <property type="entry name" value="EXPRESSED PROTEIN"/>
    <property type="match status" value="1"/>
</dbReference>
<dbReference type="InterPro" id="IPR008586">
    <property type="entry name" value="DUF868_pln"/>
</dbReference>